<keyword evidence="10 12" id="KW-0739">Sodium transport</keyword>
<evidence type="ECO:0000256" key="13">
    <source>
        <dbReference type="SAM" id="Phobius"/>
    </source>
</evidence>
<evidence type="ECO:0000256" key="11">
    <source>
        <dbReference type="ARBA" id="ARBA00023303"/>
    </source>
</evidence>
<evidence type="ECO:0000256" key="10">
    <source>
        <dbReference type="ARBA" id="ARBA00023201"/>
    </source>
</evidence>
<keyword evidence="11 12" id="KW-0407">Ion channel</keyword>
<comment type="subcellular location">
    <subcellularLocation>
        <location evidence="1">Membrane</location>
        <topology evidence="1">Multi-pass membrane protein</topology>
    </subcellularLocation>
</comment>
<organism evidence="14 15">
    <name type="scientific">Musca domestica</name>
    <name type="common">House fly</name>
    <dbReference type="NCBI Taxonomy" id="7370"/>
    <lineage>
        <taxon>Eukaryota</taxon>
        <taxon>Metazoa</taxon>
        <taxon>Ecdysozoa</taxon>
        <taxon>Arthropoda</taxon>
        <taxon>Hexapoda</taxon>
        <taxon>Insecta</taxon>
        <taxon>Pterygota</taxon>
        <taxon>Neoptera</taxon>
        <taxon>Endopterygota</taxon>
        <taxon>Diptera</taxon>
        <taxon>Brachycera</taxon>
        <taxon>Muscomorpha</taxon>
        <taxon>Muscoidea</taxon>
        <taxon>Muscidae</taxon>
        <taxon>Musca</taxon>
    </lineage>
</organism>
<keyword evidence="14" id="KW-1185">Reference proteome</keyword>
<sequence length="273" mass="31404">MVRNIEIYNEPYRLSLTFKKPAQIFLLNNKDIPETISPVPRYSIFDENTQLNLEFTIIPTINDPSLIGLDSSVTKCLQSNPAKVFGNKTYSYHSYPGCITDCLYIHQAKKCGCINLYHHLPKVPYCNLSQYACLEEHGFINPVSMRPIKHPFCGHCITNCEDSDYVVENLYYNTDNTLEGKRSLELILLNFPTKHRRRQVIRQSEDILVSLSGILCLCLGLNVVNIIEFLYLCGRACVRYRQLANTHSRTNKQTNARLDDCDRWQPVKETNCG</sequence>
<evidence type="ECO:0000256" key="1">
    <source>
        <dbReference type="ARBA" id="ARBA00004141"/>
    </source>
</evidence>
<evidence type="ECO:0000256" key="5">
    <source>
        <dbReference type="ARBA" id="ARBA00022692"/>
    </source>
</evidence>
<keyword evidence="4 12" id="KW-0894">Sodium channel</keyword>
<reference evidence="15" key="1">
    <citation type="submission" date="2025-08" db="UniProtKB">
        <authorList>
            <consortium name="RefSeq"/>
        </authorList>
    </citation>
    <scope>IDENTIFICATION</scope>
    <source>
        <strain evidence="15">Aabys</strain>
        <tissue evidence="15">Whole body</tissue>
    </source>
</reference>
<dbReference type="GeneID" id="101900667"/>
<evidence type="ECO:0000256" key="2">
    <source>
        <dbReference type="ARBA" id="ARBA00007193"/>
    </source>
</evidence>
<protein>
    <submittedName>
        <fullName evidence="15">Uncharacterized protein LOC101900667</fullName>
    </submittedName>
</protein>
<keyword evidence="9 13" id="KW-0472">Membrane</keyword>
<dbReference type="InterPro" id="IPR001873">
    <property type="entry name" value="ENaC"/>
</dbReference>
<evidence type="ECO:0000256" key="12">
    <source>
        <dbReference type="RuleBase" id="RU000679"/>
    </source>
</evidence>
<evidence type="ECO:0000256" key="9">
    <source>
        <dbReference type="ARBA" id="ARBA00023136"/>
    </source>
</evidence>
<proteinExistence type="inferred from homology"/>
<keyword evidence="8 12" id="KW-0406">Ion transport</keyword>
<evidence type="ECO:0000256" key="3">
    <source>
        <dbReference type="ARBA" id="ARBA00022448"/>
    </source>
</evidence>
<dbReference type="RefSeq" id="XP_058984558.1">
    <property type="nucleotide sequence ID" value="XM_059128575.1"/>
</dbReference>
<keyword evidence="3 12" id="KW-0813">Transport</keyword>
<dbReference type="Pfam" id="PF00858">
    <property type="entry name" value="ASC"/>
    <property type="match status" value="1"/>
</dbReference>
<keyword evidence="5 12" id="KW-0812">Transmembrane</keyword>
<evidence type="ECO:0000256" key="8">
    <source>
        <dbReference type="ARBA" id="ARBA00023065"/>
    </source>
</evidence>
<dbReference type="Proteomes" id="UP001652621">
    <property type="component" value="Unplaced"/>
</dbReference>
<keyword evidence="7" id="KW-0915">Sodium</keyword>
<gene>
    <name evidence="15" type="primary">LOC101900667</name>
</gene>
<feature type="transmembrane region" description="Helical" evidence="13">
    <location>
        <begin position="207"/>
        <end position="232"/>
    </location>
</feature>
<evidence type="ECO:0000256" key="7">
    <source>
        <dbReference type="ARBA" id="ARBA00023053"/>
    </source>
</evidence>
<accession>A0ABM3VFI4</accession>
<comment type="similarity">
    <text evidence="2 12">Belongs to the amiloride-sensitive sodium channel (TC 1.A.6) family.</text>
</comment>
<evidence type="ECO:0000313" key="14">
    <source>
        <dbReference type="Proteomes" id="UP001652621"/>
    </source>
</evidence>
<name>A0ABM3VFI4_MUSDO</name>
<keyword evidence="6 13" id="KW-1133">Transmembrane helix</keyword>
<evidence type="ECO:0000256" key="6">
    <source>
        <dbReference type="ARBA" id="ARBA00022989"/>
    </source>
</evidence>
<evidence type="ECO:0000256" key="4">
    <source>
        <dbReference type="ARBA" id="ARBA00022461"/>
    </source>
</evidence>
<evidence type="ECO:0000313" key="15">
    <source>
        <dbReference type="RefSeq" id="XP_058984558.1"/>
    </source>
</evidence>